<accession>A0A7Y6Q385</accession>
<name>A0A7Y6Q385_9HYPH</name>
<keyword evidence="2" id="KW-1185">Reference proteome</keyword>
<dbReference type="EMBL" id="JABWDU010000001">
    <property type="protein sequence ID" value="NVD38258.1"/>
    <property type="molecule type" value="Genomic_DNA"/>
</dbReference>
<reference evidence="1 2" key="1">
    <citation type="submission" date="2020-06" db="EMBL/GenBank/DDBJ databases">
        <authorList>
            <person name="Grouzdev D.S."/>
        </authorList>
    </citation>
    <scope>NUCLEOTIDE SEQUENCE [LARGE SCALE GENOMIC DNA]</scope>
    <source>
        <strain evidence="1 2">HO-A22</strain>
    </source>
</reference>
<evidence type="ECO:0000313" key="1">
    <source>
        <dbReference type="EMBL" id="NVD38258.1"/>
    </source>
</evidence>
<sequence length="126" mass="13493">MHAVSTGWPTGKAPDKSSLLNHDQRAALAQAIERCPTRPASIPGAICPRPGKAAALVTPWCDAHAMNQHLVEISRHGADNAYAILIMDKAGRYASAKLVVVERMAKAPEPAIQNHVHRHVGLGAWV</sequence>
<dbReference type="Proteomes" id="UP000520198">
    <property type="component" value="Unassembled WGS sequence"/>
</dbReference>
<dbReference type="AlphaFoldDB" id="A0A7Y6Q385"/>
<gene>
    <name evidence="1" type="ORF">HT585_05285</name>
</gene>
<comment type="caution">
    <text evidence="1">The sequence shown here is derived from an EMBL/GenBank/DDBJ whole genome shotgun (WGS) entry which is preliminary data.</text>
</comment>
<proteinExistence type="predicted"/>
<organism evidence="1 2">
    <name type="scientific">Ensifer oleiphilus</name>
    <dbReference type="NCBI Taxonomy" id="2742698"/>
    <lineage>
        <taxon>Bacteria</taxon>
        <taxon>Pseudomonadati</taxon>
        <taxon>Pseudomonadota</taxon>
        <taxon>Alphaproteobacteria</taxon>
        <taxon>Hyphomicrobiales</taxon>
        <taxon>Rhizobiaceae</taxon>
        <taxon>Sinorhizobium/Ensifer group</taxon>
        <taxon>Ensifer</taxon>
    </lineage>
</organism>
<evidence type="ECO:0000313" key="2">
    <source>
        <dbReference type="Proteomes" id="UP000520198"/>
    </source>
</evidence>
<dbReference type="RefSeq" id="WP_176351914.1">
    <property type="nucleotide sequence ID" value="NZ_JABWDU010000001.1"/>
</dbReference>
<protein>
    <submittedName>
        <fullName evidence="1">Uncharacterized protein</fullName>
    </submittedName>
</protein>